<dbReference type="GO" id="GO:0005654">
    <property type="term" value="C:nucleoplasm"/>
    <property type="evidence" value="ECO:0007669"/>
    <property type="project" value="TreeGrafter"/>
</dbReference>
<feature type="domain" description="RRM" evidence="16">
    <location>
        <begin position="224"/>
        <end position="295"/>
    </location>
</feature>
<keyword evidence="9" id="KW-0238">DNA-binding</keyword>
<evidence type="ECO:0000256" key="11">
    <source>
        <dbReference type="ARBA" id="ARBA00023163"/>
    </source>
</evidence>
<dbReference type="FunFam" id="3.30.70.330:FF:000107">
    <property type="entry name" value="TAR DNA-binding protein 43"/>
    <property type="match status" value="1"/>
</dbReference>
<feature type="compositionally biased region" description="Basic and acidic residues" evidence="15">
    <location>
        <begin position="299"/>
        <end position="330"/>
    </location>
</feature>
<dbReference type="PANTHER" id="PTHR48033">
    <property type="entry name" value="RNA-BINDING (RRM/RBD/RNP MOTIFS) FAMILY PROTEIN"/>
    <property type="match status" value="1"/>
</dbReference>
<keyword evidence="17" id="KW-1185">Reference proteome</keyword>
<dbReference type="AlphaFoldDB" id="A0A8B8ETU5"/>
<dbReference type="CDD" id="cd12322">
    <property type="entry name" value="RRM2_TDP43"/>
    <property type="match status" value="1"/>
</dbReference>
<evidence type="ECO:0000256" key="7">
    <source>
        <dbReference type="ARBA" id="ARBA00022884"/>
    </source>
</evidence>
<dbReference type="KEGG" id="cvn:111136667"/>
<dbReference type="GO" id="GO:0003690">
    <property type="term" value="F:double-stranded DNA binding"/>
    <property type="evidence" value="ECO:0007669"/>
    <property type="project" value="UniProtKB-ARBA"/>
</dbReference>
<organism evidence="17 18">
    <name type="scientific">Crassostrea virginica</name>
    <name type="common">Eastern oyster</name>
    <dbReference type="NCBI Taxonomy" id="6565"/>
    <lineage>
        <taxon>Eukaryota</taxon>
        <taxon>Metazoa</taxon>
        <taxon>Spiralia</taxon>
        <taxon>Lophotrochozoa</taxon>
        <taxon>Mollusca</taxon>
        <taxon>Bivalvia</taxon>
        <taxon>Autobranchia</taxon>
        <taxon>Pteriomorphia</taxon>
        <taxon>Ostreida</taxon>
        <taxon>Ostreoidea</taxon>
        <taxon>Ostreidae</taxon>
        <taxon>Crassostrea</taxon>
    </lineage>
</organism>
<evidence type="ECO:0000256" key="5">
    <source>
        <dbReference type="ARBA" id="ARBA00022664"/>
    </source>
</evidence>
<feature type="compositionally biased region" description="Polar residues" evidence="15">
    <location>
        <begin position="375"/>
        <end position="404"/>
    </location>
</feature>
<keyword evidence="13" id="KW-0539">Nucleus</keyword>
<evidence type="ECO:0000259" key="16">
    <source>
        <dbReference type="PROSITE" id="PS50102"/>
    </source>
</evidence>
<dbReference type="OrthoDB" id="2020831at2759"/>
<keyword evidence="11" id="KW-0804">Transcription</keyword>
<dbReference type="InterPro" id="IPR000504">
    <property type="entry name" value="RRM_dom"/>
</dbReference>
<keyword evidence="10" id="KW-0496">Mitochondrion</keyword>
<dbReference type="FunFam" id="3.30.70.330:FF:000098">
    <property type="entry name" value="TAR DNA-binding protein 43"/>
    <property type="match status" value="1"/>
</dbReference>
<evidence type="ECO:0000256" key="14">
    <source>
        <dbReference type="PROSITE-ProRule" id="PRU00176"/>
    </source>
</evidence>
<evidence type="ECO:0000313" key="18">
    <source>
        <dbReference type="RefSeq" id="XP_022343390.1"/>
    </source>
</evidence>
<dbReference type="GO" id="GO:0005739">
    <property type="term" value="C:mitochondrion"/>
    <property type="evidence" value="ECO:0007669"/>
    <property type="project" value="UniProtKB-SubCell"/>
</dbReference>
<protein>
    <recommendedName>
        <fullName evidence="3">TAR DNA-binding protein 43</fullName>
    </recommendedName>
</protein>
<dbReference type="PROSITE" id="PS50102">
    <property type="entry name" value="RRM"/>
    <property type="match status" value="2"/>
</dbReference>
<evidence type="ECO:0000256" key="12">
    <source>
        <dbReference type="ARBA" id="ARBA00023187"/>
    </source>
</evidence>
<evidence type="ECO:0000256" key="2">
    <source>
        <dbReference type="ARBA" id="ARBA00004173"/>
    </source>
</evidence>
<keyword evidence="4" id="KW-0678">Repressor</keyword>
<evidence type="ECO:0000256" key="8">
    <source>
        <dbReference type="ARBA" id="ARBA00023015"/>
    </source>
</evidence>
<feature type="region of interest" description="Disordered" evidence="15">
    <location>
        <begin position="371"/>
        <end position="432"/>
    </location>
</feature>
<dbReference type="PANTHER" id="PTHR48033:SF9">
    <property type="entry name" value="TAR DNA-BINDING PROTEIN 43"/>
    <property type="match status" value="1"/>
</dbReference>
<evidence type="ECO:0000256" key="1">
    <source>
        <dbReference type="ARBA" id="ARBA00004123"/>
    </source>
</evidence>
<feature type="compositionally biased region" description="Gly residues" evidence="15">
    <location>
        <begin position="415"/>
        <end position="432"/>
    </location>
</feature>
<dbReference type="GO" id="GO:0003723">
    <property type="term" value="F:RNA binding"/>
    <property type="evidence" value="ECO:0007669"/>
    <property type="project" value="UniProtKB-UniRule"/>
</dbReference>
<evidence type="ECO:0000313" key="17">
    <source>
        <dbReference type="Proteomes" id="UP000694844"/>
    </source>
</evidence>
<keyword evidence="5" id="KW-0507">mRNA processing</keyword>
<dbReference type="GO" id="GO:0006397">
    <property type="term" value="P:mRNA processing"/>
    <property type="evidence" value="ECO:0007669"/>
    <property type="project" value="UniProtKB-KW"/>
</dbReference>
<evidence type="ECO:0000256" key="9">
    <source>
        <dbReference type="ARBA" id="ARBA00023125"/>
    </source>
</evidence>
<evidence type="ECO:0000256" key="10">
    <source>
        <dbReference type="ARBA" id="ARBA00023128"/>
    </source>
</evidence>
<dbReference type="SUPFAM" id="SSF54928">
    <property type="entry name" value="RNA-binding domain, RBD"/>
    <property type="match status" value="1"/>
</dbReference>
<feature type="region of interest" description="Disordered" evidence="15">
    <location>
        <begin position="293"/>
        <end position="340"/>
    </location>
</feature>
<dbReference type="Gene3D" id="3.30.70.330">
    <property type="match status" value="2"/>
</dbReference>
<reference evidence="18" key="1">
    <citation type="submission" date="2025-08" db="UniProtKB">
        <authorList>
            <consortium name="RefSeq"/>
        </authorList>
    </citation>
    <scope>IDENTIFICATION</scope>
    <source>
        <tissue evidence="18">Whole sample</tissue>
    </source>
</reference>
<accession>A0A8B8ETU5</accession>
<keyword evidence="7 14" id="KW-0694">RNA-binding</keyword>
<dbReference type="InterPro" id="IPR041105">
    <property type="entry name" value="TDP-43_N"/>
</dbReference>
<dbReference type="Pfam" id="PF00076">
    <property type="entry name" value="RRM_1"/>
    <property type="match status" value="2"/>
</dbReference>
<dbReference type="CDD" id="cd19609">
    <property type="entry name" value="NTD_TDP-43"/>
    <property type="match status" value="1"/>
</dbReference>
<dbReference type="GO" id="GO:0008380">
    <property type="term" value="P:RNA splicing"/>
    <property type="evidence" value="ECO:0007669"/>
    <property type="project" value="UniProtKB-KW"/>
</dbReference>
<evidence type="ECO:0000256" key="6">
    <source>
        <dbReference type="ARBA" id="ARBA00022737"/>
    </source>
</evidence>
<evidence type="ECO:0000256" key="13">
    <source>
        <dbReference type="ARBA" id="ARBA00023242"/>
    </source>
</evidence>
<dbReference type="InterPro" id="IPR035979">
    <property type="entry name" value="RBD_domain_sf"/>
</dbReference>
<dbReference type="Pfam" id="PF18694">
    <property type="entry name" value="TDP-43_N"/>
    <property type="match status" value="1"/>
</dbReference>
<dbReference type="Proteomes" id="UP000694844">
    <property type="component" value="Chromosome 5"/>
</dbReference>
<dbReference type="SMART" id="SM00360">
    <property type="entry name" value="RRM"/>
    <property type="match status" value="2"/>
</dbReference>
<evidence type="ECO:0000256" key="4">
    <source>
        <dbReference type="ARBA" id="ARBA00022491"/>
    </source>
</evidence>
<proteinExistence type="predicted"/>
<name>A0A8B8ETU5_CRAVI</name>
<gene>
    <name evidence="18" type="primary">LOC111136667</name>
</gene>
<feature type="domain" description="RRM" evidence="16">
    <location>
        <begin position="138"/>
        <end position="214"/>
    </location>
</feature>
<keyword evidence="6" id="KW-0677">Repeat</keyword>
<dbReference type="GO" id="GO:0000785">
    <property type="term" value="C:chromatin"/>
    <property type="evidence" value="ECO:0007669"/>
    <property type="project" value="TreeGrafter"/>
</dbReference>
<dbReference type="GO" id="GO:0010468">
    <property type="term" value="P:regulation of gene expression"/>
    <property type="evidence" value="ECO:0007669"/>
    <property type="project" value="TreeGrafter"/>
</dbReference>
<keyword evidence="8" id="KW-0805">Transcription regulation</keyword>
<evidence type="ECO:0000256" key="15">
    <source>
        <dbReference type="SAM" id="MobiDB-lite"/>
    </source>
</evidence>
<dbReference type="RefSeq" id="XP_022343390.1">
    <property type="nucleotide sequence ID" value="XM_022487682.1"/>
</dbReference>
<sequence length="432" mass="47673">MRERHISGKLKGKMSEQYLQVAEKEGDEPVEIPSEDDGTLLLSTLAAQFPGACGLKYRNPQTGNFRGVRLNEGYLYPPEGTWGDIIYAVVFPKIPSVTPEQEESQIHYIPSICDNKRKGDDIENPGSKTRRMDQKRCVDLIVLGLPWKSTEEDMRKYFSQFGELLLVQVKRDGKTGQSKGFGFVRFGDYEAQAKCLAQRHMIDGRWCEVNIPASNEQNGPPMNRKVFIARCSEDITADDLHKYFSKFGEVSDVFIPKPFRAFAFVTFMDPEVAQSLCGEDHIVKGTSVHVSSATPKSFGKYEDQSQGGRDRDGRRDRDRGDYDRLRRRGDGSQSGRNETAMDQNMGMNFLNSAMLAAAQAVLSGQGAGWPGMGGSQQVAGSQDQTMSQSYRGSSRPDSGGQSYSGWGYDSQATSQGGGYSGWSGRGGAGGWS</sequence>
<dbReference type="InterPro" id="IPR012677">
    <property type="entry name" value="Nucleotide-bd_a/b_plait_sf"/>
</dbReference>
<keyword evidence="12" id="KW-0508">mRNA splicing</keyword>
<evidence type="ECO:0000256" key="3">
    <source>
        <dbReference type="ARBA" id="ARBA00018889"/>
    </source>
</evidence>
<comment type="subcellular location">
    <subcellularLocation>
        <location evidence="2">Mitochondrion</location>
    </subcellularLocation>
    <subcellularLocation>
        <location evidence="1">Nucleus</location>
    </subcellularLocation>
</comment>
<dbReference type="GeneID" id="111136667"/>
<dbReference type="CDD" id="cd12321">
    <property type="entry name" value="RRM1_TDP43"/>
    <property type="match status" value="1"/>
</dbReference>